<sequence length="81" mass="9036">MSIVEEHRLVFQSFLLKFGFDSVFEQGQDLLQDYCELENHLGDCFEGLEDKRSSDCSTPLAFACGSVSGFLFSHGSCIYPG</sequence>
<evidence type="ECO:0000313" key="1">
    <source>
        <dbReference type="EMBL" id="KAE9452747.1"/>
    </source>
</evidence>
<dbReference type="EMBL" id="QEFC01002354">
    <property type="protein sequence ID" value="KAE9452747.1"/>
    <property type="molecule type" value="Genomic_DNA"/>
</dbReference>
<feature type="non-terminal residue" evidence="1">
    <location>
        <position position="1"/>
    </location>
</feature>
<evidence type="ECO:0000313" key="2">
    <source>
        <dbReference type="Proteomes" id="UP000428333"/>
    </source>
</evidence>
<reference evidence="1 2" key="1">
    <citation type="journal article" date="2019" name="Genome Biol. Evol.">
        <title>The Rhododendron genome and chromosomal organization provide insight into shared whole-genome duplications across the heath family (Ericaceae).</title>
        <authorList>
            <person name="Soza V.L."/>
            <person name="Lindsley D."/>
            <person name="Waalkes A."/>
            <person name="Ramage E."/>
            <person name="Patwardhan R.P."/>
            <person name="Burton J.N."/>
            <person name="Adey A."/>
            <person name="Kumar A."/>
            <person name="Qiu R."/>
            <person name="Shendure J."/>
            <person name="Hall B."/>
        </authorList>
    </citation>
    <scope>NUCLEOTIDE SEQUENCE [LARGE SCALE GENOMIC DNA]</scope>
    <source>
        <strain evidence="1">RSF 1966-606</strain>
    </source>
</reference>
<gene>
    <name evidence="1" type="ORF">C3L33_15379</name>
</gene>
<keyword evidence="2" id="KW-1185">Reference proteome</keyword>
<feature type="non-terminal residue" evidence="1">
    <location>
        <position position="81"/>
    </location>
</feature>
<accession>A0A6A4LDF8</accession>
<comment type="caution">
    <text evidence="1">The sequence shown here is derived from an EMBL/GenBank/DDBJ whole genome shotgun (WGS) entry which is preliminary data.</text>
</comment>
<name>A0A6A4LDF8_9ERIC</name>
<protein>
    <submittedName>
        <fullName evidence="1">Uncharacterized protein</fullName>
    </submittedName>
</protein>
<dbReference type="Proteomes" id="UP000428333">
    <property type="component" value="Linkage Group LG09"/>
</dbReference>
<proteinExistence type="predicted"/>
<dbReference type="AlphaFoldDB" id="A0A6A4LDF8"/>
<organism evidence="1 2">
    <name type="scientific">Rhododendron williamsianum</name>
    <dbReference type="NCBI Taxonomy" id="262921"/>
    <lineage>
        <taxon>Eukaryota</taxon>
        <taxon>Viridiplantae</taxon>
        <taxon>Streptophyta</taxon>
        <taxon>Embryophyta</taxon>
        <taxon>Tracheophyta</taxon>
        <taxon>Spermatophyta</taxon>
        <taxon>Magnoliopsida</taxon>
        <taxon>eudicotyledons</taxon>
        <taxon>Gunneridae</taxon>
        <taxon>Pentapetalae</taxon>
        <taxon>asterids</taxon>
        <taxon>Ericales</taxon>
        <taxon>Ericaceae</taxon>
        <taxon>Ericoideae</taxon>
        <taxon>Rhodoreae</taxon>
        <taxon>Rhododendron</taxon>
    </lineage>
</organism>